<dbReference type="eggNOG" id="COG0852">
    <property type="taxonomic scope" value="Bacteria"/>
</dbReference>
<dbReference type="GO" id="GO:0008137">
    <property type="term" value="F:NADH dehydrogenase (ubiquinone) activity"/>
    <property type="evidence" value="ECO:0007669"/>
    <property type="project" value="InterPro"/>
</dbReference>
<comment type="caution">
    <text evidence="4">The sequence shown here is derived from an EMBL/GenBank/DDBJ whole genome shotgun (WGS) entry which is preliminary data.</text>
</comment>
<proteinExistence type="inferred from homology"/>
<dbReference type="RefSeq" id="WP_008871245.1">
    <property type="nucleotide sequence ID" value="NZ_ACJN02000003.1"/>
</dbReference>
<dbReference type="SUPFAM" id="SSF143243">
    <property type="entry name" value="Nqo5-like"/>
    <property type="match status" value="1"/>
</dbReference>
<evidence type="ECO:0000313" key="5">
    <source>
        <dbReference type="Proteomes" id="UP000005496"/>
    </source>
</evidence>
<protein>
    <submittedName>
        <fullName evidence="4">NADH dehydrogenase (Ubiquinone) 30 kDa subunit</fullName>
    </submittedName>
</protein>
<evidence type="ECO:0000256" key="1">
    <source>
        <dbReference type="ARBA" id="ARBA00007569"/>
    </source>
</evidence>
<name>D6ST80_9BACT</name>
<dbReference type="Proteomes" id="UP000005496">
    <property type="component" value="Unassembled WGS sequence"/>
</dbReference>
<comment type="similarity">
    <text evidence="1">Belongs to the complex I 30 kDa subunit family.</text>
</comment>
<keyword evidence="5" id="KW-1185">Reference proteome</keyword>
<dbReference type="EMBL" id="ACJN02000003">
    <property type="protein sequence ID" value="EFI33896.1"/>
    <property type="molecule type" value="Genomic_DNA"/>
</dbReference>
<dbReference type="OrthoDB" id="9803286at2"/>
<accession>D6ST80</accession>
<dbReference type="AlphaFoldDB" id="D6ST80"/>
<dbReference type="InterPro" id="IPR001268">
    <property type="entry name" value="NADH_UbQ_OxRdtase_30kDa_su"/>
</dbReference>
<dbReference type="InterPro" id="IPR037232">
    <property type="entry name" value="NADH_quin_OxRdtase_su_C/D-like"/>
</dbReference>
<gene>
    <name evidence="4" type="ORF">Dthio_PD1235</name>
</gene>
<evidence type="ECO:0000256" key="2">
    <source>
        <dbReference type="SAM" id="MobiDB-lite"/>
    </source>
</evidence>
<feature type="compositionally biased region" description="Basic and acidic residues" evidence="2">
    <location>
        <begin position="11"/>
        <end position="31"/>
    </location>
</feature>
<dbReference type="PANTHER" id="PTHR10884">
    <property type="entry name" value="NADH DEHYDROGENASE UBIQUINONE IRON-SULFUR PROTEIN 3"/>
    <property type="match status" value="1"/>
</dbReference>
<sequence length="195" mass="21856">MSEENAQPEQAAEKTKKAEKAAGKEAKKEEPQGPAYTGYDADFFVTPQDLLNAVGKLDQAGFFLEDVSCVDMQEGFQMVYHFDRFDQPGRVGIRVMISKENPEVPSIYDIYPGAAWHERECFDFFGVRFKGHPNLLPLLLAPDHDGPPPLLKEESALKDLHQIYPDRAHSPVSADSQEFIQAITNCSNKPSRDQS</sequence>
<evidence type="ECO:0000313" key="4">
    <source>
        <dbReference type="EMBL" id="EFI33896.1"/>
    </source>
</evidence>
<dbReference type="Pfam" id="PF00329">
    <property type="entry name" value="Complex1_30kDa"/>
    <property type="match status" value="1"/>
</dbReference>
<feature type="domain" description="NADH:ubiquinone oxidoreductase 30kDa subunit" evidence="3">
    <location>
        <begin position="45"/>
        <end position="153"/>
    </location>
</feature>
<organism evidence="4 5">
    <name type="scientific">Desulfonatronospira thiodismutans ASO3-1</name>
    <dbReference type="NCBI Taxonomy" id="555779"/>
    <lineage>
        <taxon>Bacteria</taxon>
        <taxon>Pseudomonadati</taxon>
        <taxon>Thermodesulfobacteriota</taxon>
        <taxon>Desulfovibrionia</taxon>
        <taxon>Desulfovibrionales</taxon>
        <taxon>Desulfonatronovibrionaceae</taxon>
        <taxon>Desulfonatronospira</taxon>
    </lineage>
</organism>
<feature type="region of interest" description="Disordered" evidence="2">
    <location>
        <begin position="1"/>
        <end position="35"/>
    </location>
</feature>
<evidence type="ECO:0000259" key="3">
    <source>
        <dbReference type="Pfam" id="PF00329"/>
    </source>
</evidence>
<reference evidence="4" key="1">
    <citation type="submission" date="2010-05" db="EMBL/GenBank/DDBJ databases">
        <title>The draft genome of Desulfonatronospira thiodismutans ASO3-1.</title>
        <authorList>
            <consortium name="US DOE Joint Genome Institute (JGI-PGF)"/>
            <person name="Lucas S."/>
            <person name="Copeland A."/>
            <person name="Lapidus A."/>
            <person name="Cheng J.-F."/>
            <person name="Bruce D."/>
            <person name="Goodwin L."/>
            <person name="Pitluck S."/>
            <person name="Chertkov O."/>
            <person name="Brettin T."/>
            <person name="Detter J.C."/>
            <person name="Han C."/>
            <person name="Land M.L."/>
            <person name="Hauser L."/>
            <person name="Kyrpides N."/>
            <person name="Mikhailova N."/>
            <person name="Muyzer G."/>
            <person name="Woyke T."/>
        </authorList>
    </citation>
    <scope>NUCLEOTIDE SEQUENCE [LARGE SCALE GENOMIC DNA]</scope>
    <source>
        <strain evidence="4">ASO3-1</strain>
    </source>
</reference>
<dbReference type="PANTHER" id="PTHR10884:SF14">
    <property type="entry name" value="NADH DEHYDROGENASE [UBIQUINONE] IRON-SULFUR PROTEIN 3, MITOCHONDRIAL"/>
    <property type="match status" value="1"/>
</dbReference>
<dbReference type="Gene3D" id="3.30.460.80">
    <property type="entry name" value="NADH:ubiquinone oxidoreductase, 30kDa subunit"/>
    <property type="match status" value="1"/>
</dbReference>